<sequence>MEWTQLLKDLADAVQVRNSKVAALRNAGARVSELAAQAINAGAPTQALARVLAPLEPTLAQDRPHVCGQDPVVPPLRPAPVPQQATEPIPADIMEQFFHGPRRYSLAEAFEEGILERKPATIRTYFKRSRERGIPVPEGQVEDRTAKYTKNELTTWVRAWEEQAGLPNGGRSTGPKTSQAVDRA</sequence>
<protein>
    <submittedName>
        <fullName evidence="2">Uncharacterized protein</fullName>
    </submittedName>
</protein>
<gene>
    <name evidence="2" type="ORF">pFRL2_95</name>
</gene>
<accession>V9YZL0</accession>
<reference evidence="2" key="1">
    <citation type="submission" date="2013-09" db="EMBL/GenBank/DDBJ databases">
        <title>Complete nucleotide sequence of Streptomyces linear plasmid pFRL2.</title>
        <authorList>
            <person name="Chen Z."/>
            <person name="Fang P."/>
            <person name="Qin Z."/>
        </authorList>
    </citation>
    <scope>NUCLEOTIDE SEQUENCE</scope>
    <source>
        <plasmid evidence="2">pFRL2</plasmid>
    </source>
</reference>
<feature type="compositionally biased region" description="Polar residues" evidence="1">
    <location>
        <begin position="174"/>
        <end position="184"/>
    </location>
</feature>
<dbReference type="RefSeq" id="WP_024126152.1">
    <property type="nucleotide sequence ID" value="NC_023282.1"/>
</dbReference>
<name>V9YZL0_9ACTN</name>
<evidence type="ECO:0000256" key="1">
    <source>
        <dbReference type="SAM" id="MobiDB-lite"/>
    </source>
</evidence>
<feature type="region of interest" description="Disordered" evidence="1">
    <location>
        <begin position="161"/>
        <end position="184"/>
    </location>
</feature>
<organism evidence="2">
    <name type="scientific">Streptomyces sp. FR1</name>
    <dbReference type="NCBI Taxonomy" id="349971"/>
    <lineage>
        <taxon>Bacteria</taxon>
        <taxon>Bacillati</taxon>
        <taxon>Actinomycetota</taxon>
        <taxon>Actinomycetes</taxon>
        <taxon>Kitasatosporales</taxon>
        <taxon>Streptomycetaceae</taxon>
        <taxon>Streptomyces</taxon>
    </lineage>
</organism>
<proteinExistence type="predicted"/>
<dbReference type="AlphaFoldDB" id="V9YZL0"/>
<keyword evidence="2" id="KW-0614">Plasmid</keyword>
<evidence type="ECO:0000313" key="2">
    <source>
        <dbReference type="EMBL" id="AHE38770.1"/>
    </source>
</evidence>
<dbReference type="EMBL" id="KF602047">
    <property type="protein sequence ID" value="AHE38770.1"/>
    <property type="molecule type" value="Genomic_DNA"/>
</dbReference>
<geneLocation type="plasmid" evidence="2">
    <name>pFRL2</name>
</geneLocation>